<gene>
    <name evidence="2" type="ordered locus">Sinac_4844</name>
</gene>
<dbReference type="KEGG" id="saci:Sinac_4844"/>
<reference evidence="2 3" key="1">
    <citation type="submission" date="2012-02" db="EMBL/GenBank/DDBJ databases">
        <title>Complete sequence of chromosome of Singulisphaera acidiphila DSM 18658.</title>
        <authorList>
            <consortium name="US DOE Joint Genome Institute (JGI-PGF)"/>
            <person name="Lucas S."/>
            <person name="Copeland A."/>
            <person name="Lapidus A."/>
            <person name="Glavina del Rio T."/>
            <person name="Dalin E."/>
            <person name="Tice H."/>
            <person name="Bruce D."/>
            <person name="Goodwin L."/>
            <person name="Pitluck S."/>
            <person name="Peters L."/>
            <person name="Ovchinnikova G."/>
            <person name="Chertkov O."/>
            <person name="Kyrpides N."/>
            <person name="Mavromatis K."/>
            <person name="Ivanova N."/>
            <person name="Brettin T."/>
            <person name="Detter J.C."/>
            <person name="Han C."/>
            <person name="Larimer F."/>
            <person name="Land M."/>
            <person name="Hauser L."/>
            <person name="Markowitz V."/>
            <person name="Cheng J.-F."/>
            <person name="Hugenholtz P."/>
            <person name="Woyke T."/>
            <person name="Wu D."/>
            <person name="Tindall B."/>
            <person name="Pomrenke H."/>
            <person name="Brambilla E."/>
            <person name="Klenk H.-P."/>
            <person name="Eisen J.A."/>
        </authorList>
    </citation>
    <scope>NUCLEOTIDE SEQUENCE [LARGE SCALE GENOMIC DNA]</scope>
    <source>
        <strain evidence="3">ATCC BAA-1392 / DSM 18658 / VKM B-2454 / MOB10</strain>
    </source>
</reference>
<dbReference type="Proteomes" id="UP000010798">
    <property type="component" value="Chromosome"/>
</dbReference>
<dbReference type="InterPro" id="IPR011453">
    <property type="entry name" value="DUF1559"/>
</dbReference>
<dbReference type="RefSeq" id="WP_015248112.1">
    <property type="nucleotide sequence ID" value="NC_019892.1"/>
</dbReference>
<dbReference type="Pfam" id="PF07963">
    <property type="entry name" value="N_methyl"/>
    <property type="match status" value="1"/>
</dbReference>
<dbReference type="eggNOG" id="COG2165">
    <property type="taxonomic scope" value="Bacteria"/>
</dbReference>
<accession>L0DJJ8</accession>
<dbReference type="NCBIfam" id="TIGR04294">
    <property type="entry name" value="pre_pil_HX9DG"/>
    <property type="match status" value="1"/>
</dbReference>
<name>L0DJJ8_SINAD</name>
<feature type="domain" description="DUF1559" evidence="1">
    <location>
        <begin position="32"/>
        <end position="318"/>
    </location>
</feature>
<dbReference type="InterPro" id="IPR045584">
    <property type="entry name" value="Pilin-like"/>
</dbReference>
<dbReference type="NCBIfam" id="TIGR02532">
    <property type="entry name" value="IV_pilin_GFxxxE"/>
    <property type="match status" value="1"/>
</dbReference>
<evidence type="ECO:0000313" key="3">
    <source>
        <dbReference type="Proteomes" id="UP000010798"/>
    </source>
</evidence>
<keyword evidence="3" id="KW-1185">Reference proteome</keyword>
<protein>
    <submittedName>
        <fullName evidence="2">Prepilin-type N-terminal cleavage/methylation domain-containing protein</fullName>
    </submittedName>
</protein>
<dbReference type="HOGENOM" id="CLU_041661_0_0_0"/>
<dbReference type="OrthoDB" id="269301at2"/>
<proteinExistence type="predicted"/>
<sequence length="338" mass="35920">MSRRKSGFTLIELLVVIAIIAVLIALLLPAVQSAREAARRAQCTNNLKQFGIAFHNYHDVNSGFPMSNYSPNYQGNNVYPSSSDWTEPNAAGCCPFGSYSWAALTLNFIEGNNIFNATNFILPAYAASIPETAGPWGGSSGNRGPQGSLANSTVSTMAPNVFSCPSIPDVITTVAISPGPRGAWKDYGINVGTGYAGCCPERLNNGGPAITDGMAAVNLSLNMRDVTDGTSNTFLLLELSRNAEHSWIGKNTGSNQFMWTHHPSQGMVVAGELGSSSPPFPPNSNFPNSRGAVGGHPGGVNVLFTDGHVQFIKNSINFQTYRGLFSRNLGEVISSDSY</sequence>
<dbReference type="STRING" id="886293.Sinac_4844"/>
<dbReference type="PROSITE" id="PS00409">
    <property type="entry name" value="PROKAR_NTER_METHYL"/>
    <property type="match status" value="1"/>
</dbReference>
<dbReference type="Gene3D" id="3.30.700.10">
    <property type="entry name" value="Glycoprotein, Type 4 Pilin"/>
    <property type="match status" value="1"/>
</dbReference>
<dbReference type="InterPro" id="IPR027558">
    <property type="entry name" value="Pre_pil_HX9DG_C"/>
</dbReference>
<organism evidence="2 3">
    <name type="scientific">Singulisphaera acidiphila (strain ATCC BAA-1392 / DSM 18658 / VKM B-2454 / MOB10)</name>
    <dbReference type="NCBI Taxonomy" id="886293"/>
    <lineage>
        <taxon>Bacteria</taxon>
        <taxon>Pseudomonadati</taxon>
        <taxon>Planctomycetota</taxon>
        <taxon>Planctomycetia</taxon>
        <taxon>Isosphaerales</taxon>
        <taxon>Isosphaeraceae</taxon>
        <taxon>Singulisphaera</taxon>
    </lineage>
</organism>
<dbReference type="PANTHER" id="PTHR30093:SF2">
    <property type="entry name" value="TYPE II SECRETION SYSTEM PROTEIN H"/>
    <property type="match status" value="1"/>
</dbReference>
<dbReference type="EMBL" id="CP003364">
    <property type="protein sequence ID" value="AGA29003.1"/>
    <property type="molecule type" value="Genomic_DNA"/>
</dbReference>
<dbReference type="AlphaFoldDB" id="L0DJJ8"/>
<evidence type="ECO:0000313" key="2">
    <source>
        <dbReference type="EMBL" id="AGA29003.1"/>
    </source>
</evidence>
<dbReference type="SUPFAM" id="SSF54523">
    <property type="entry name" value="Pili subunits"/>
    <property type="match status" value="1"/>
</dbReference>
<dbReference type="Pfam" id="PF07596">
    <property type="entry name" value="SBP_bac_10"/>
    <property type="match status" value="1"/>
</dbReference>
<evidence type="ECO:0000259" key="1">
    <source>
        <dbReference type="Pfam" id="PF07596"/>
    </source>
</evidence>
<dbReference type="PANTHER" id="PTHR30093">
    <property type="entry name" value="GENERAL SECRETION PATHWAY PROTEIN G"/>
    <property type="match status" value="1"/>
</dbReference>
<dbReference type="InterPro" id="IPR012902">
    <property type="entry name" value="N_methyl_site"/>
</dbReference>